<proteinExistence type="predicted"/>
<evidence type="ECO:0000313" key="2">
    <source>
        <dbReference type="Proteomes" id="UP000249061"/>
    </source>
</evidence>
<dbReference type="AlphaFoldDB" id="A0A2W5UU50"/>
<reference evidence="1 2" key="1">
    <citation type="submission" date="2017-08" db="EMBL/GenBank/DDBJ databases">
        <title>Infants hospitalized years apart are colonized by the same room-sourced microbial strains.</title>
        <authorList>
            <person name="Brooks B."/>
            <person name="Olm M.R."/>
            <person name="Firek B.A."/>
            <person name="Baker R."/>
            <person name="Thomas B.C."/>
            <person name="Morowitz M.J."/>
            <person name="Banfield J.F."/>
        </authorList>
    </citation>
    <scope>NUCLEOTIDE SEQUENCE [LARGE SCALE GENOMIC DNA]</scope>
    <source>
        <strain evidence="1">S2_003_000_R2_14</strain>
    </source>
</reference>
<evidence type="ECO:0000313" key="1">
    <source>
        <dbReference type="EMBL" id="PZR12728.1"/>
    </source>
</evidence>
<name>A0A2W5UU50_9BACT</name>
<organism evidence="1 2">
    <name type="scientific">Archangium gephyra</name>
    <dbReference type="NCBI Taxonomy" id="48"/>
    <lineage>
        <taxon>Bacteria</taxon>
        <taxon>Pseudomonadati</taxon>
        <taxon>Myxococcota</taxon>
        <taxon>Myxococcia</taxon>
        <taxon>Myxococcales</taxon>
        <taxon>Cystobacterineae</taxon>
        <taxon>Archangiaceae</taxon>
        <taxon>Archangium</taxon>
    </lineage>
</organism>
<dbReference type="Proteomes" id="UP000249061">
    <property type="component" value="Unassembled WGS sequence"/>
</dbReference>
<accession>A0A2W5UU50</accession>
<gene>
    <name evidence="1" type="ORF">DI536_14240</name>
</gene>
<protein>
    <submittedName>
        <fullName evidence="1">Uncharacterized protein</fullName>
    </submittedName>
</protein>
<comment type="caution">
    <text evidence="1">The sequence shown here is derived from an EMBL/GenBank/DDBJ whole genome shotgun (WGS) entry which is preliminary data.</text>
</comment>
<dbReference type="EMBL" id="QFQP01000011">
    <property type="protein sequence ID" value="PZR12728.1"/>
    <property type="molecule type" value="Genomic_DNA"/>
</dbReference>
<sequence>MRFLLPLTLVLAGCALNDPFSSLPPGECSSDADCVVASCPNACHDGIPLCDYPLVRARVDVINACPCFGKPATGACVAPAPDACGLLPGCTAPNDQNSVQACCVAGSCTALRPDAGTP</sequence>